<comment type="similarity">
    <text evidence="1">Belongs to the glycosyl hydrolase 9 (cellulase E) family.</text>
</comment>
<evidence type="ECO:0000259" key="7">
    <source>
        <dbReference type="Pfam" id="PF02927"/>
    </source>
</evidence>
<evidence type="ECO:0008006" key="10">
    <source>
        <dbReference type="Google" id="ProtNLM"/>
    </source>
</evidence>
<sequence>MLKALPALSASVALCALTIGLPGLATASRADAQALSVSPAETLEGRGLSVIIDQNQFSPIFFDEKNAGIQIVLHGERIATDGAVRLDKTPEQWAPVPAFLGRSVDRATNTVIVRSAYKAQDLGYRVRVTPEGDGAFRIAVDLDRPLPAAMAGKAGFNLDFLPSSYFGKTFLMDAAGGLFPRHPTGPMAKDGSGDPLPLASGGHSLTLAPEDPLTRVSITSDTGPLSLYDARARAQNGWFVVRSEIAAGAKDDAIVWHVRPNLVKDWVRQPVVSFNQAGYTPGRAKVALIELDPNFPAPREAELVRLGSDGEQVVLHAATRPRGRYTRYDYAAFDFSSVREPGVYAIRYAGRTTNPFRIAADAYARIWQTSLDTFIAEQMDHMGIREQYRVWSAPSHLDDARQAPPNHVHFDGYRMGPNLDSPFKPGEHIPGLAVGGFQDAGDYDIQTPENAQVVRDLVWARELYGLDWDETSVDETLRAVEIRKPDGIEDAVQQIRHGTLQLLAQYKVFGHAIVGIIDPALRQYAHLGDAGSQTDGRRFDATLKPGDGRGDASGTPDDRWAFTTDLPANNLAVAGALAAASRALRASDPAMADEALAAAKALWARQQSGKIQSGDGRDDSASPRSAEAANVAATVELLLTTRDRIYADTLRRLQPVIARTFAFTAGPAVRALPLMDARYRAAIADAVRAFKTRTDRDLSSNPFGVPITEGSWAGSNQVVSFGATMHLLHGAFPEIVGNDYTLNAIDYVLGRHPANNLSLVSTVGTASKLIGYGHNRADYSFIPGGLVPGVLIVKPDLPEAKTDWPFLWFENEYTVSTTSAYILAARAAEASAAETR</sequence>
<evidence type="ECO:0000313" key="9">
    <source>
        <dbReference type="Proteomes" id="UP000574769"/>
    </source>
</evidence>
<dbReference type="RefSeq" id="WP_343058950.1">
    <property type="nucleotide sequence ID" value="NZ_JACHNY010000002.1"/>
</dbReference>
<proteinExistence type="inferred from homology"/>
<evidence type="ECO:0000256" key="3">
    <source>
        <dbReference type="ARBA" id="ARBA00023326"/>
    </source>
</evidence>
<dbReference type="AlphaFoldDB" id="A0A7W7AJB0"/>
<evidence type="ECO:0000256" key="2">
    <source>
        <dbReference type="ARBA" id="ARBA00023277"/>
    </source>
</evidence>
<dbReference type="InterPro" id="IPR004197">
    <property type="entry name" value="Cellulase_Ig-like"/>
</dbReference>
<evidence type="ECO:0000256" key="5">
    <source>
        <dbReference type="SAM" id="SignalP"/>
    </source>
</evidence>
<dbReference type="InterPro" id="IPR013783">
    <property type="entry name" value="Ig-like_fold"/>
</dbReference>
<feature type="compositionally biased region" description="Basic and acidic residues" evidence="4">
    <location>
        <begin position="535"/>
        <end position="557"/>
    </location>
</feature>
<organism evidence="8 9">
    <name type="scientific">Sphingomonas abaci</name>
    <dbReference type="NCBI Taxonomy" id="237611"/>
    <lineage>
        <taxon>Bacteria</taxon>
        <taxon>Pseudomonadati</taxon>
        <taxon>Pseudomonadota</taxon>
        <taxon>Alphaproteobacteria</taxon>
        <taxon>Sphingomonadales</taxon>
        <taxon>Sphingomonadaceae</taxon>
        <taxon>Sphingomonas</taxon>
    </lineage>
</organism>
<accession>A0A7W7AJB0</accession>
<keyword evidence="9" id="KW-1185">Reference proteome</keyword>
<keyword evidence="3" id="KW-0624">Polysaccharide degradation</keyword>
<reference evidence="8 9" key="1">
    <citation type="submission" date="2020-08" db="EMBL/GenBank/DDBJ databases">
        <title>Genomic Encyclopedia of Type Strains, Phase IV (KMG-IV): sequencing the most valuable type-strain genomes for metagenomic binning, comparative biology and taxonomic classification.</title>
        <authorList>
            <person name="Goeker M."/>
        </authorList>
    </citation>
    <scope>NUCLEOTIDE SEQUENCE [LARGE SCALE GENOMIC DNA]</scope>
    <source>
        <strain evidence="8 9">DSM 15867</strain>
    </source>
</reference>
<dbReference type="InterPro" id="IPR014756">
    <property type="entry name" value="Ig_E-set"/>
</dbReference>
<dbReference type="Gene3D" id="1.50.10.10">
    <property type="match status" value="1"/>
</dbReference>
<dbReference type="InterPro" id="IPR001701">
    <property type="entry name" value="Glyco_hydro_9"/>
</dbReference>
<dbReference type="SUPFAM" id="SSF81296">
    <property type="entry name" value="E set domains"/>
    <property type="match status" value="1"/>
</dbReference>
<gene>
    <name evidence="8" type="ORF">GGQ96_001370</name>
</gene>
<comment type="caution">
    <text evidence="8">The sequence shown here is derived from an EMBL/GenBank/DDBJ whole genome shotgun (WGS) entry which is preliminary data.</text>
</comment>
<dbReference type="SUPFAM" id="SSF48208">
    <property type="entry name" value="Six-hairpin glycosidases"/>
    <property type="match status" value="1"/>
</dbReference>
<feature type="domain" description="Glycoside hydrolase family 9" evidence="6">
    <location>
        <begin position="363"/>
        <end position="775"/>
    </location>
</feature>
<dbReference type="GO" id="GO:0000272">
    <property type="term" value="P:polysaccharide catabolic process"/>
    <property type="evidence" value="ECO:0007669"/>
    <property type="project" value="UniProtKB-KW"/>
</dbReference>
<feature type="signal peptide" evidence="5">
    <location>
        <begin position="1"/>
        <end position="27"/>
    </location>
</feature>
<feature type="region of interest" description="Disordered" evidence="4">
    <location>
        <begin position="531"/>
        <end position="557"/>
    </location>
</feature>
<dbReference type="GO" id="GO:0008810">
    <property type="term" value="F:cellulase activity"/>
    <property type="evidence" value="ECO:0007669"/>
    <property type="project" value="InterPro"/>
</dbReference>
<dbReference type="EMBL" id="JACHNY010000002">
    <property type="protein sequence ID" value="MBB4617250.1"/>
    <property type="molecule type" value="Genomic_DNA"/>
</dbReference>
<dbReference type="Pfam" id="PF00759">
    <property type="entry name" value="Glyco_hydro_9"/>
    <property type="match status" value="1"/>
</dbReference>
<evidence type="ECO:0000256" key="4">
    <source>
        <dbReference type="SAM" id="MobiDB-lite"/>
    </source>
</evidence>
<dbReference type="CDD" id="cd02850">
    <property type="entry name" value="E_set_Cellulase_N"/>
    <property type="match status" value="1"/>
</dbReference>
<dbReference type="InterPro" id="IPR012341">
    <property type="entry name" value="6hp_glycosidase-like_sf"/>
</dbReference>
<feature type="chain" id="PRO_5030543633" description="Glycosyl hydrolase" evidence="5">
    <location>
        <begin position="28"/>
        <end position="836"/>
    </location>
</feature>
<evidence type="ECO:0000313" key="8">
    <source>
        <dbReference type="EMBL" id="MBB4617250.1"/>
    </source>
</evidence>
<dbReference type="Pfam" id="PF02927">
    <property type="entry name" value="CelD_N"/>
    <property type="match status" value="1"/>
</dbReference>
<keyword evidence="2" id="KW-0119">Carbohydrate metabolism</keyword>
<dbReference type="Gene3D" id="2.60.40.10">
    <property type="entry name" value="Immunoglobulins"/>
    <property type="match status" value="1"/>
</dbReference>
<keyword evidence="5" id="KW-0732">Signal</keyword>
<feature type="domain" description="Cellulase Ig-like" evidence="7">
    <location>
        <begin position="269"/>
        <end position="351"/>
    </location>
</feature>
<name>A0A7W7AJB0_9SPHN</name>
<protein>
    <recommendedName>
        <fullName evidence="10">Glycosyl hydrolase</fullName>
    </recommendedName>
</protein>
<evidence type="ECO:0000259" key="6">
    <source>
        <dbReference type="Pfam" id="PF00759"/>
    </source>
</evidence>
<dbReference type="Proteomes" id="UP000574769">
    <property type="component" value="Unassembled WGS sequence"/>
</dbReference>
<dbReference type="InterPro" id="IPR008928">
    <property type="entry name" value="6-hairpin_glycosidase_sf"/>
</dbReference>
<evidence type="ECO:0000256" key="1">
    <source>
        <dbReference type="ARBA" id="ARBA00007072"/>
    </source>
</evidence>